<organism evidence="2 3">
    <name type="scientific">Edaphochlamys debaryana</name>
    <dbReference type="NCBI Taxonomy" id="47281"/>
    <lineage>
        <taxon>Eukaryota</taxon>
        <taxon>Viridiplantae</taxon>
        <taxon>Chlorophyta</taxon>
        <taxon>core chlorophytes</taxon>
        <taxon>Chlorophyceae</taxon>
        <taxon>CS clade</taxon>
        <taxon>Chlamydomonadales</taxon>
        <taxon>Chlamydomonadales incertae sedis</taxon>
        <taxon>Edaphochlamys</taxon>
    </lineage>
</organism>
<reference evidence="2" key="1">
    <citation type="journal article" date="2020" name="bioRxiv">
        <title>Comparative genomics of Chlamydomonas.</title>
        <authorList>
            <person name="Craig R.J."/>
            <person name="Hasan A.R."/>
            <person name="Ness R.W."/>
            <person name="Keightley P.D."/>
        </authorList>
    </citation>
    <scope>NUCLEOTIDE SEQUENCE</scope>
    <source>
        <strain evidence="2">CCAP 11/70</strain>
    </source>
</reference>
<evidence type="ECO:0000313" key="3">
    <source>
        <dbReference type="Proteomes" id="UP000612055"/>
    </source>
</evidence>
<keyword evidence="3" id="KW-1185">Reference proteome</keyword>
<dbReference type="AlphaFoldDB" id="A0A835XDI7"/>
<evidence type="ECO:0000256" key="1">
    <source>
        <dbReference type="SAM" id="MobiDB-lite"/>
    </source>
</evidence>
<feature type="compositionally biased region" description="Low complexity" evidence="1">
    <location>
        <begin position="102"/>
        <end position="121"/>
    </location>
</feature>
<sequence>MAPAAAAAMAPAAAAAVAPAAAAAVAPAAAAAVAPAAAAAMAPAAAAAAGTVAEPEEASGAGTNNDAAANPADAQERNSKRLPGAGARGAGEDSPSKVPRHAAGPSQAPGAAGEQGSGAVL</sequence>
<gene>
    <name evidence="2" type="ORF">HYH03_019047</name>
</gene>
<proteinExistence type="predicted"/>
<comment type="caution">
    <text evidence="2">The sequence shown here is derived from an EMBL/GenBank/DDBJ whole genome shotgun (WGS) entry which is preliminary data.</text>
</comment>
<accession>A0A835XDI7</accession>
<feature type="region of interest" description="Disordered" evidence="1">
    <location>
        <begin position="44"/>
        <end position="121"/>
    </location>
</feature>
<dbReference type="Proteomes" id="UP000612055">
    <property type="component" value="Unassembled WGS sequence"/>
</dbReference>
<protein>
    <submittedName>
        <fullName evidence="2">Uncharacterized protein</fullName>
    </submittedName>
</protein>
<evidence type="ECO:0000313" key="2">
    <source>
        <dbReference type="EMBL" id="KAG2481998.1"/>
    </source>
</evidence>
<name>A0A835XDI7_9CHLO</name>
<dbReference type="EMBL" id="JAEHOE010000300">
    <property type="protein sequence ID" value="KAG2481998.1"/>
    <property type="molecule type" value="Genomic_DNA"/>
</dbReference>
<feature type="compositionally biased region" description="Low complexity" evidence="1">
    <location>
        <begin position="58"/>
        <end position="73"/>
    </location>
</feature>